<dbReference type="EMBL" id="HG518323">
    <property type="protein sequence ID" value="CDI10880.1"/>
    <property type="molecule type" value="Genomic_DNA"/>
</dbReference>
<dbReference type="KEGG" id="rir:BN877_II1089"/>
<dbReference type="Proteomes" id="UP000016944">
    <property type="component" value="Chromosome II"/>
</dbReference>
<gene>
    <name evidence="2" type="ORF">BN877_II1089</name>
</gene>
<keyword evidence="1" id="KW-1133">Transmembrane helix</keyword>
<dbReference type="AlphaFoldDB" id="U4Q0P0"/>
<name>U4Q0P0_9HYPH</name>
<accession>U4Q0P0</accession>
<protein>
    <submittedName>
        <fullName evidence="2">Uncharacterized protein</fullName>
    </submittedName>
</protein>
<evidence type="ECO:0000313" key="2">
    <source>
        <dbReference type="EMBL" id="CDI10880.1"/>
    </source>
</evidence>
<reference evidence="2 3" key="1">
    <citation type="journal article" date="2013" name="Genome Announc.">
        <title>Complete Genome Sequence of the Sesbania Symbiont and Rice Growth-Promoting Endophyte Rhizobium sp. Strain IRBG74.</title>
        <authorList>
            <person name="Crook M.B."/>
            <person name="Mitra S."/>
            <person name="Ane J.M."/>
            <person name="Sadowsky M.J."/>
            <person name="Gyaneshwar P."/>
        </authorList>
    </citation>
    <scope>NUCLEOTIDE SEQUENCE [LARGE SCALE GENOMIC DNA]</scope>
    <source>
        <strain evidence="2 3">IRBG74</strain>
    </source>
</reference>
<sequence>MAGSSSRLVKRCMWGSMAIFIDLDPSYVSTGWRGRMAAKAMDAITSDAVRIAKDFLKNAIASSPPIFPMGLNDRPIYIFHFRGNGIYISFGVAFRIISCHSSMIRLRAP</sequence>
<organism evidence="2 3">
    <name type="scientific">Agrobacterium pusense</name>
    <dbReference type="NCBI Taxonomy" id="648995"/>
    <lineage>
        <taxon>Bacteria</taxon>
        <taxon>Pseudomonadati</taxon>
        <taxon>Pseudomonadota</taxon>
        <taxon>Alphaproteobacteria</taxon>
        <taxon>Hyphomicrobiales</taxon>
        <taxon>Rhizobiaceae</taxon>
        <taxon>Rhizobium/Agrobacterium group</taxon>
        <taxon>Agrobacterium</taxon>
    </lineage>
</organism>
<keyword evidence="1" id="KW-0812">Transmembrane</keyword>
<proteinExistence type="predicted"/>
<keyword evidence="1" id="KW-0472">Membrane</keyword>
<dbReference type="HOGENOM" id="CLU_2181831_0_0_5"/>
<evidence type="ECO:0000256" key="1">
    <source>
        <dbReference type="SAM" id="Phobius"/>
    </source>
</evidence>
<feature type="transmembrane region" description="Helical" evidence="1">
    <location>
        <begin position="77"/>
        <end position="97"/>
    </location>
</feature>
<dbReference type="PATRIC" id="fig|424182.3.peg.3933"/>
<evidence type="ECO:0000313" key="3">
    <source>
        <dbReference type="Proteomes" id="UP000016944"/>
    </source>
</evidence>